<dbReference type="EMBL" id="CP130472">
    <property type="protein sequence ID" value="WLS43270.1"/>
    <property type="molecule type" value="Genomic_DNA"/>
</dbReference>
<keyword evidence="3" id="KW-0808">Transferase</keyword>
<dbReference type="GO" id="GO:0008170">
    <property type="term" value="F:N-methyltransferase activity"/>
    <property type="evidence" value="ECO:0007669"/>
    <property type="project" value="InterPro"/>
</dbReference>
<dbReference type="KEGG" id="mprn:Q3V37_17790"/>
<dbReference type="REBASE" id="748130">
    <property type="entry name" value="M.Mpr95458ORF17790P"/>
</dbReference>
<evidence type="ECO:0000256" key="1">
    <source>
        <dbReference type="ARBA" id="ARBA00022747"/>
    </source>
</evidence>
<name>A0AAJ6HRH5_9ACTN</name>
<protein>
    <submittedName>
        <fullName evidence="3">N-6 DNA methylase</fullName>
    </submittedName>
</protein>
<dbReference type="PRINTS" id="PR00507">
    <property type="entry name" value="N12N6MTFRASE"/>
</dbReference>
<proteinExistence type="predicted"/>
<dbReference type="Gene3D" id="3.40.50.150">
    <property type="entry name" value="Vaccinia Virus protein VP39"/>
    <property type="match status" value="1"/>
</dbReference>
<feature type="domain" description="DNA methylase adenine-specific" evidence="2">
    <location>
        <begin position="205"/>
        <end position="512"/>
    </location>
</feature>
<dbReference type="GO" id="GO:0009307">
    <property type="term" value="P:DNA restriction-modification system"/>
    <property type="evidence" value="ECO:0007669"/>
    <property type="project" value="UniProtKB-KW"/>
</dbReference>
<dbReference type="PANTHER" id="PTHR42998">
    <property type="entry name" value="TYPE I RESTRICTION ENZYME HINDVIIP M PROTEIN-RELATED"/>
    <property type="match status" value="1"/>
</dbReference>
<gene>
    <name evidence="3" type="ORF">Q3V37_17790</name>
</gene>
<dbReference type="InterPro" id="IPR002052">
    <property type="entry name" value="DNA_methylase_N6_adenine_CS"/>
</dbReference>
<dbReference type="AlphaFoldDB" id="A0AAJ6HRH5"/>
<evidence type="ECO:0000313" key="3">
    <source>
        <dbReference type="EMBL" id="WLS43270.1"/>
    </source>
</evidence>
<dbReference type="Pfam" id="PF02384">
    <property type="entry name" value="N6_Mtase"/>
    <property type="match status" value="1"/>
</dbReference>
<keyword evidence="1" id="KW-0680">Restriction system</keyword>
<dbReference type="InterPro" id="IPR029063">
    <property type="entry name" value="SAM-dependent_MTases_sf"/>
</dbReference>
<keyword evidence="4" id="KW-1185">Reference proteome</keyword>
<dbReference type="SUPFAM" id="SSF53335">
    <property type="entry name" value="S-adenosyl-L-methionine-dependent methyltransferases"/>
    <property type="match status" value="1"/>
</dbReference>
<dbReference type="InterPro" id="IPR003356">
    <property type="entry name" value="DNA_methylase_A-5"/>
</dbReference>
<accession>A0AAJ6HRH5</accession>
<evidence type="ECO:0000259" key="2">
    <source>
        <dbReference type="Pfam" id="PF02384"/>
    </source>
</evidence>
<evidence type="ECO:0000313" key="4">
    <source>
        <dbReference type="Proteomes" id="UP001235874"/>
    </source>
</evidence>
<dbReference type="Proteomes" id="UP001235874">
    <property type="component" value="Chromosome"/>
</dbReference>
<dbReference type="RefSeq" id="WP_306270660.1">
    <property type="nucleotide sequence ID" value="NZ_CP130472.1"/>
</dbReference>
<dbReference type="GO" id="GO:0032259">
    <property type="term" value="P:methylation"/>
    <property type="evidence" value="ECO:0007669"/>
    <property type="project" value="UniProtKB-KW"/>
</dbReference>
<dbReference type="GO" id="GO:0003677">
    <property type="term" value="F:DNA binding"/>
    <property type="evidence" value="ECO:0007669"/>
    <property type="project" value="InterPro"/>
</dbReference>
<dbReference type="PANTHER" id="PTHR42998:SF1">
    <property type="entry name" value="TYPE I RESTRICTION ENZYME HINDI METHYLASE SUBUNIT"/>
    <property type="match status" value="1"/>
</dbReference>
<sequence length="557" mass="60991">MSRVEQLMTKEEVAHAAAVTTQAVSNWARRHPKNFPQLVRRGSQDGYLTSAVAAWLDGRRIPRPALLPGERLGTTYGERFRSAVGYPVPPATVDPMPEPAAELLDERLWSSLERLLRKSEVPAVFEAIVLSLLCLRDASPVDWAAISRSSIDMIHGVVTQAWQRQAAPLSTATTVLRDAPATVYGRHQLLNIVRILDDVRTPGDKVFEYLLDQFARFRHSSPDEYLVPAGLASLMVRMVDPAPGSRVHDPCCGVGNLLVAAGKHMTRMAGSGSPVALTGRAATARTWSLATMNAAIHGIRIDLGDGPPSDPGEIDAEPGRFDVVLLNPPFGMRNWSLPTARSARPWPYGEPSPHNVTMAWLQAAVEALAPGGRAAVIMPYNATFALTVREREIRGAMVERGAVRCVVALPSHLFRETTVPVTVWILAHPDDTAGEEVLFVDARGATRKIGPTHRVMTEPGCQAVLDAYQGWMNKTAALPIATEDFAATTATVTEIREHSYDLQPSTYLNQRRQVVTDRRTSPTLPALRSNLARLDDKARTADLTLDCCLERLVSWTR</sequence>
<organism evidence="3 4">
    <name type="scientific">Micromonospora profundi</name>
    <dbReference type="NCBI Taxonomy" id="1420889"/>
    <lineage>
        <taxon>Bacteria</taxon>
        <taxon>Bacillati</taxon>
        <taxon>Actinomycetota</taxon>
        <taxon>Actinomycetes</taxon>
        <taxon>Micromonosporales</taxon>
        <taxon>Micromonosporaceae</taxon>
        <taxon>Micromonospora</taxon>
    </lineage>
</organism>
<keyword evidence="3" id="KW-0489">Methyltransferase</keyword>
<reference evidence="3 4" key="1">
    <citation type="submission" date="2023-07" db="EMBL/GenBank/DDBJ databases">
        <title>Micromonospora profundi TRM 95458 converts glycerol to a new osmotic compound.</title>
        <authorList>
            <person name="Lu D."/>
        </authorList>
    </citation>
    <scope>NUCLEOTIDE SEQUENCE [LARGE SCALE GENOMIC DNA]</scope>
    <source>
        <strain evidence="3 4">TRM95458</strain>
    </source>
</reference>
<dbReference type="PROSITE" id="PS00092">
    <property type="entry name" value="N6_MTASE"/>
    <property type="match status" value="1"/>
</dbReference>
<dbReference type="InterPro" id="IPR052916">
    <property type="entry name" value="Type-I_RE_MTase_Subunit"/>
</dbReference>